<evidence type="ECO:0000313" key="3">
    <source>
        <dbReference type="Proteomes" id="UP001207687"/>
    </source>
</evidence>
<dbReference type="SMART" id="SM00530">
    <property type="entry name" value="HTH_XRE"/>
    <property type="match status" value="1"/>
</dbReference>
<dbReference type="EMBL" id="JAOQNN010000001">
    <property type="protein sequence ID" value="MCW2280448.1"/>
    <property type="molecule type" value="Genomic_DNA"/>
</dbReference>
<feature type="domain" description="HTH cro/C1-type" evidence="1">
    <location>
        <begin position="5"/>
        <end position="59"/>
    </location>
</feature>
<dbReference type="SUPFAM" id="SSF47413">
    <property type="entry name" value="lambda repressor-like DNA-binding domains"/>
    <property type="match status" value="1"/>
</dbReference>
<dbReference type="Pfam" id="PF01381">
    <property type="entry name" value="HTH_3"/>
    <property type="match status" value="1"/>
</dbReference>
<proteinExistence type="predicted"/>
<accession>A0AAW5TNY2</accession>
<dbReference type="GO" id="GO:0003677">
    <property type="term" value="F:DNA binding"/>
    <property type="evidence" value="ECO:0007669"/>
    <property type="project" value="InterPro"/>
</dbReference>
<dbReference type="Proteomes" id="UP001207687">
    <property type="component" value="Unassembled WGS sequence"/>
</dbReference>
<dbReference type="InterPro" id="IPR001387">
    <property type="entry name" value="Cro/C1-type_HTH"/>
</dbReference>
<sequence>MKNTLKKHREKLKMTQQEVVKRAGVSLRAYQNYEQQLRTPDVYQAKKIAKILKTDINKLFP</sequence>
<dbReference type="Gene3D" id="1.10.260.40">
    <property type="entry name" value="lambda repressor-like DNA-binding domains"/>
    <property type="match status" value="1"/>
</dbReference>
<evidence type="ECO:0000259" key="1">
    <source>
        <dbReference type="PROSITE" id="PS50943"/>
    </source>
</evidence>
<comment type="caution">
    <text evidence="2">The sequence shown here is derived from an EMBL/GenBank/DDBJ whole genome shotgun (WGS) entry which is preliminary data.</text>
</comment>
<dbReference type="CDD" id="cd00093">
    <property type="entry name" value="HTH_XRE"/>
    <property type="match status" value="1"/>
</dbReference>
<dbReference type="PROSITE" id="PS50943">
    <property type="entry name" value="HTH_CROC1"/>
    <property type="match status" value="1"/>
</dbReference>
<evidence type="ECO:0000313" key="2">
    <source>
        <dbReference type="EMBL" id="MCW2280448.1"/>
    </source>
</evidence>
<dbReference type="InterPro" id="IPR010982">
    <property type="entry name" value="Lambda_DNA-bd_dom_sf"/>
</dbReference>
<dbReference type="AlphaFoldDB" id="A0AAW5TNY2"/>
<dbReference type="RefSeq" id="WP_242328011.1">
    <property type="nucleotide sequence ID" value="NZ_CAKOCK010000026.1"/>
</dbReference>
<organism evidence="2 3">
    <name type="scientific">Lactococcus lactis</name>
    <dbReference type="NCBI Taxonomy" id="1358"/>
    <lineage>
        <taxon>Bacteria</taxon>
        <taxon>Bacillati</taxon>
        <taxon>Bacillota</taxon>
        <taxon>Bacilli</taxon>
        <taxon>Lactobacillales</taxon>
        <taxon>Streptococcaceae</taxon>
        <taxon>Lactococcus</taxon>
    </lineage>
</organism>
<reference evidence="2" key="1">
    <citation type="submission" date="2023-08" db="EMBL/GenBank/DDBJ databases">
        <title>Genomic analyses of the natural microbiome of Caenorhabditis elegans.</title>
        <authorList>
            <person name="Samuel B."/>
        </authorList>
    </citation>
    <scope>NUCLEOTIDE SEQUENCE</scope>
    <source>
        <strain evidence="2">BIGb0220</strain>
    </source>
</reference>
<gene>
    <name evidence="2" type="ORF">M2256_000906</name>
</gene>
<protein>
    <submittedName>
        <fullName evidence="2">Transcriptional regulator with XRE-family HTH domain</fullName>
    </submittedName>
</protein>
<name>A0AAW5TNY2_9LACT</name>